<name>A0A8K0FWY7_IGNLU</name>
<dbReference type="PANTHER" id="PTHR11857:SF48">
    <property type="entry name" value="GENERAL ODORANT-BINDING PROTEIN 57C-RELATED"/>
    <property type="match status" value="1"/>
</dbReference>
<gene>
    <name evidence="2" type="ORF">ILUMI_23307</name>
</gene>
<evidence type="ECO:0000313" key="3">
    <source>
        <dbReference type="Proteomes" id="UP000801492"/>
    </source>
</evidence>
<protein>
    <submittedName>
        <fullName evidence="2">Uncharacterized protein</fullName>
    </submittedName>
</protein>
<keyword evidence="1" id="KW-0732">Signal</keyword>
<dbReference type="InterPro" id="IPR036728">
    <property type="entry name" value="PBP_GOBP_sf"/>
</dbReference>
<dbReference type="AlphaFoldDB" id="A0A8K0FWY7"/>
<dbReference type="GO" id="GO:0005549">
    <property type="term" value="F:odorant binding"/>
    <property type="evidence" value="ECO:0007669"/>
    <property type="project" value="InterPro"/>
</dbReference>
<dbReference type="SUPFAM" id="SSF47565">
    <property type="entry name" value="Insect pheromone/odorant-binding proteins"/>
    <property type="match status" value="1"/>
</dbReference>
<dbReference type="Gene3D" id="1.10.238.20">
    <property type="entry name" value="Pheromone/general odorant binding protein domain"/>
    <property type="match status" value="1"/>
</dbReference>
<organism evidence="2 3">
    <name type="scientific">Ignelater luminosus</name>
    <name type="common">Cucubano</name>
    <name type="synonym">Pyrophorus luminosus</name>
    <dbReference type="NCBI Taxonomy" id="2038154"/>
    <lineage>
        <taxon>Eukaryota</taxon>
        <taxon>Metazoa</taxon>
        <taxon>Ecdysozoa</taxon>
        <taxon>Arthropoda</taxon>
        <taxon>Hexapoda</taxon>
        <taxon>Insecta</taxon>
        <taxon>Pterygota</taxon>
        <taxon>Neoptera</taxon>
        <taxon>Endopterygota</taxon>
        <taxon>Coleoptera</taxon>
        <taxon>Polyphaga</taxon>
        <taxon>Elateriformia</taxon>
        <taxon>Elateroidea</taxon>
        <taxon>Elateridae</taxon>
        <taxon>Agrypninae</taxon>
        <taxon>Pyrophorini</taxon>
        <taxon>Ignelater</taxon>
    </lineage>
</organism>
<dbReference type="OrthoDB" id="6621861at2759"/>
<evidence type="ECO:0000256" key="1">
    <source>
        <dbReference type="ARBA" id="ARBA00022729"/>
    </source>
</evidence>
<dbReference type="EMBL" id="VTPC01090587">
    <property type="protein sequence ID" value="KAF2882795.1"/>
    <property type="molecule type" value="Genomic_DNA"/>
</dbReference>
<dbReference type="SMART" id="SM00708">
    <property type="entry name" value="PhBP"/>
    <property type="match status" value="1"/>
</dbReference>
<sequence>MFILRFPYTLFLSSISVETMNKVLINKQLEENNSSSNFKCFLHCLFTKYGWMDEDGGFLIHNMKSVLDEVQLEVASLEYVLFKCTAIGSIDKCERSFLFTECFWKKAVQKSAMDDQFFYNIGEKK</sequence>
<dbReference type="GO" id="GO:0007608">
    <property type="term" value="P:sensory perception of smell"/>
    <property type="evidence" value="ECO:0007669"/>
    <property type="project" value="TreeGrafter"/>
</dbReference>
<dbReference type="InterPro" id="IPR006170">
    <property type="entry name" value="PBP/GOBP"/>
</dbReference>
<accession>A0A8K0FWY7</accession>
<dbReference type="CDD" id="cd23992">
    <property type="entry name" value="PBP_GOBP"/>
    <property type="match status" value="1"/>
</dbReference>
<dbReference type="PANTHER" id="PTHR11857">
    <property type="entry name" value="ODORANT BINDING PROTEIN-RELATED"/>
    <property type="match status" value="1"/>
</dbReference>
<dbReference type="Pfam" id="PF01395">
    <property type="entry name" value="PBP_GOBP"/>
    <property type="match status" value="1"/>
</dbReference>
<dbReference type="GO" id="GO:0005615">
    <property type="term" value="C:extracellular space"/>
    <property type="evidence" value="ECO:0007669"/>
    <property type="project" value="TreeGrafter"/>
</dbReference>
<evidence type="ECO:0000313" key="2">
    <source>
        <dbReference type="EMBL" id="KAF2882795.1"/>
    </source>
</evidence>
<keyword evidence="3" id="KW-1185">Reference proteome</keyword>
<proteinExistence type="predicted"/>
<comment type="caution">
    <text evidence="2">The sequence shown here is derived from an EMBL/GenBank/DDBJ whole genome shotgun (WGS) entry which is preliminary data.</text>
</comment>
<reference evidence="2" key="1">
    <citation type="submission" date="2019-08" db="EMBL/GenBank/DDBJ databases">
        <title>The genome of the North American firefly Photinus pyralis.</title>
        <authorList>
            <consortium name="Photinus pyralis genome working group"/>
            <person name="Fallon T.R."/>
            <person name="Sander Lower S.E."/>
            <person name="Weng J.-K."/>
        </authorList>
    </citation>
    <scope>NUCLEOTIDE SEQUENCE</scope>
    <source>
        <strain evidence="2">TRF0915ILg1</strain>
        <tissue evidence="2">Whole body</tissue>
    </source>
</reference>
<dbReference type="Proteomes" id="UP000801492">
    <property type="component" value="Unassembled WGS sequence"/>
</dbReference>